<dbReference type="SUPFAM" id="SSF56024">
    <property type="entry name" value="Phospholipase D/nuclease"/>
    <property type="match status" value="2"/>
</dbReference>
<dbReference type="KEGG" id="atq:GH723_09920"/>
<dbReference type="SMART" id="SM00155">
    <property type="entry name" value="PLDc"/>
    <property type="match status" value="2"/>
</dbReference>
<dbReference type="PANTHER" id="PTHR21248">
    <property type="entry name" value="CARDIOLIPIN SYNTHASE"/>
    <property type="match status" value="1"/>
</dbReference>
<keyword evidence="3" id="KW-1185">Reference proteome</keyword>
<dbReference type="Pfam" id="PF13091">
    <property type="entry name" value="PLDc_2"/>
    <property type="match status" value="2"/>
</dbReference>
<evidence type="ECO:0000313" key="2">
    <source>
        <dbReference type="EMBL" id="QGG95386.1"/>
    </source>
</evidence>
<protein>
    <submittedName>
        <fullName evidence="2">Cardiolipin synthase B</fullName>
    </submittedName>
</protein>
<dbReference type="AlphaFoldDB" id="A0A5Q2RLT3"/>
<dbReference type="Proteomes" id="UP000334019">
    <property type="component" value="Chromosome"/>
</dbReference>
<organism evidence="2 3">
    <name type="scientific">Actinomarinicola tropica</name>
    <dbReference type="NCBI Taxonomy" id="2789776"/>
    <lineage>
        <taxon>Bacteria</taxon>
        <taxon>Bacillati</taxon>
        <taxon>Actinomycetota</taxon>
        <taxon>Acidimicrobiia</taxon>
        <taxon>Acidimicrobiales</taxon>
        <taxon>Iamiaceae</taxon>
        <taxon>Actinomarinicola</taxon>
    </lineage>
</organism>
<sequence length="388" mass="43254">MIDDERTDKIRRTLEGLLGSPASDGNRLEVLRNGDQIFPAMLDAIAASTRTIDFLTFIYWTGDIGRRFAEAFAERARHGVRVRVLLDAVGSRLIDEELVGMMEDGGCDVQWFRPVEAGALGEVNHRTHRKVLVCDETTAFTGGVGIADEWTGDARSEDEWRDTHFLVEGPAVLGLRGAFVDNWAETGAKLFDPEVDRFPELQPSGDRTIQVVKGAAETGWSDIATMFRSLVLLAEENLRITTAYFNPDDLLRELICDTSRRGVRVQVLIPGPHADKRFVQLASESAYAELLDAGVEIHNFQTSMLHAKVLTIDGLVASVGSANVNNRSTLFDEEVNLIVYDREITAILDEHFEQDLRSSVEIDMSRWEERSAFQKAAETVIQTAKDLI</sequence>
<feature type="domain" description="PLD phosphodiesterase" evidence="1">
    <location>
        <begin position="123"/>
        <end position="150"/>
    </location>
</feature>
<gene>
    <name evidence="2" type="ORF">GH723_09920</name>
</gene>
<dbReference type="CDD" id="cd09112">
    <property type="entry name" value="PLDc_CLS_2"/>
    <property type="match status" value="1"/>
</dbReference>
<dbReference type="Gene3D" id="3.30.870.10">
    <property type="entry name" value="Endonuclease Chain A"/>
    <property type="match status" value="2"/>
</dbReference>
<reference evidence="2 3" key="1">
    <citation type="submission" date="2019-11" db="EMBL/GenBank/DDBJ databases">
        <authorList>
            <person name="He Y."/>
        </authorList>
    </citation>
    <scope>NUCLEOTIDE SEQUENCE [LARGE SCALE GENOMIC DNA]</scope>
    <source>
        <strain evidence="2 3">SCSIO 58843</strain>
    </source>
</reference>
<evidence type="ECO:0000313" key="3">
    <source>
        <dbReference type="Proteomes" id="UP000334019"/>
    </source>
</evidence>
<accession>A0A5Q2RLT3</accession>
<proteinExistence type="predicted"/>
<feature type="domain" description="PLD phosphodiesterase" evidence="1">
    <location>
        <begin position="301"/>
        <end position="328"/>
    </location>
</feature>
<name>A0A5Q2RLT3_9ACTN</name>
<evidence type="ECO:0000259" key="1">
    <source>
        <dbReference type="SMART" id="SM00155"/>
    </source>
</evidence>
<dbReference type="GO" id="GO:0032049">
    <property type="term" value="P:cardiolipin biosynthetic process"/>
    <property type="evidence" value="ECO:0007669"/>
    <property type="project" value="UniProtKB-ARBA"/>
</dbReference>
<dbReference type="CDD" id="cd09110">
    <property type="entry name" value="PLDc_CLS_1"/>
    <property type="match status" value="1"/>
</dbReference>
<dbReference type="EMBL" id="CP045851">
    <property type="protein sequence ID" value="QGG95386.1"/>
    <property type="molecule type" value="Genomic_DNA"/>
</dbReference>
<dbReference type="InterPro" id="IPR001736">
    <property type="entry name" value="PLipase_D/transphosphatidylase"/>
</dbReference>
<dbReference type="PANTHER" id="PTHR21248:SF22">
    <property type="entry name" value="PHOSPHOLIPASE D"/>
    <property type="match status" value="1"/>
</dbReference>
<dbReference type="InterPro" id="IPR025202">
    <property type="entry name" value="PLD-like_dom"/>
</dbReference>
<dbReference type="GO" id="GO:0030572">
    <property type="term" value="F:phosphatidyltransferase activity"/>
    <property type="evidence" value="ECO:0007669"/>
    <property type="project" value="UniProtKB-ARBA"/>
</dbReference>
<dbReference type="RefSeq" id="WP_153759493.1">
    <property type="nucleotide sequence ID" value="NZ_CP045851.1"/>
</dbReference>